<proteinExistence type="predicted"/>
<organism evidence="2 3">
    <name type="scientific">Paenibacillus forsythiae</name>
    <dbReference type="NCBI Taxonomy" id="365616"/>
    <lineage>
        <taxon>Bacteria</taxon>
        <taxon>Bacillati</taxon>
        <taxon>Bacillota</taxon>
        <taxon>Bacilli</taxon>
        <taxon>Bacillales</taxon>
        <taxon>Paenibacillaceae</taxon>
        <taxon>Paenibacillus</taxon>
    </lineage>
</organism>
<reference evidence="2 3" key="1">
    <citation type="submission" date="2023-07" db="EMBL/GenBank/DDBJ databases">
        <title>Genomic Encyclopedia of Type Strains, Phase IV (KMG-IV): sequencing the most valuable type-strain genomes for metagenomic binning, comparative biology and taxonomic classification.</title>
        <authorList>
            <person name="Goeker M."/>
        </authorList>
    </citation>
    <scope>NUCLEOTIDE SEQUENCE [LARGE SCALE GENOMIC DNA]</scope>
    <source>
        <strain evidence="2 3">T98</strain>
    </source>
</reference>
<accession>A0ABU3H5J3</accession>
<evidence type="ECO:0000313" key="3">
    <source>
        <dbReference type="Proteomes" id="UP001248709"/>
    </source>
</evidence>
<protein>
    <submittedName>
        <fullName evidence="2">Uncharacterized protein</fullName>
    </submittedName>
</protein>
<dbReference type="Proteomes" id="UP001248709">
    <property type="component" value="Unassembled WGS sequence"/>
</dbReference>
<name>A0ABU3H5J3_9BACL</name>
<evidence type="ECO:0000313" key="2">
    <source>
        <dbReference type="EMBL" id="MDT3426097.1"/>
    </source>
</evidence>
<evidence type="ECO:0000256" key="1">
    <source>
        <dbReference type="SAM" id="MobiDB-lite"/>
    </source>
</evidence>
<keyword evidence="3" id="KW-1185">Reference proteome</keyword>
<sequence length="65" mass="7721">MRKMKNKRKLPDPFFQQRNFFTVWDDSGMAVGTVYVLDSAMMPPRQRGGKQHDPVRGLRRTRRAR</sequence>
<feature type="region of interest" description="Disordered" evidence="1">
    <location>
        <begin position="42"/>
        <end position="65"/>
    </location>
</feature>
<gene>
    <name evidence="2" type="ORF">J2Z22_001617</name>
</gene>
<comment type="caution">
    <text evidence="2">The sequence shown here is derived from an EMBL/GenBank/DDBJ whole genome shotgun (WGS) entry which is preliminary data.</text>
</comment>
<dbReference type="EMBL" id="JAUSUY010000005">
    <property type="protein sequence ID" value="MDT3426097.1"/>
    <property type="molecule type" value="Genomic_DNA"/>
</dbReference>